<accession>A0A974SH12</accession>
<dbReference type="Proteomes" id="UP000596427">
    <property type="component" value="Chromosome"/>
</dbReference>
<evidence type="ECO:0000259" key="2">
    <source>
        <dbReference type="Pfam" id="PF00149"/>
    </source>
</evidence>
<keyword evidence="3" id="KW-0540">Nuclease</keyword>
<dbReference type="InterPro" id="IPR029052">
    <property type="entry name" value="Metallo-depent_PP-like"/>
</dbReference>
<evidence type="ECO:0000313" key="4">
    <source>
        <dbReference type="Proteomes" id="UP000596427"/>
    </source>
</evidence>
<proteinExistence type="predicted"/>
<dbReference type="EMBL" id="CP063362">
    <property type="protein sequence ID" value="QRG04629.1"/>
    <property type="molecule type" value="Genomic_DNA"/>
</dbReference>
<evidence type="ECO:0000313" key="3">
    <source>
        <dbReference type="EMBL" id="QRG04629.1"/>
    </source>
</evidence>
<feature type="domain" description="Calcineurin-like phosphoesterase" evidence="2">
    <location>
        <begin position="6"/>
        <end position="200"/>
    </location>
</feature>
<dbReference type="Pfam" id="PF00149">
    <property type="entry name" value="Metallophos"/>
    <property type="match status" value="1"/>
</dbReference>
<reference evidence="3 4" key="1">
    <citation type="submission" date="2020-10" db="EMBL/GenBank/DDBJ databases">
        <title>Degradation of 1,4-Dioxane by Xanthobacter sp. YN2, via a Novel Group-2 Soluble Di-Iron Monooxygenase.</title>
        <authorList>
            <person name="Ma F."/>
            <person name="Wang Y."/>
            <person name="Yang J."/>
            <person name="Guo H."/>
            <person name="Su D."/>
            <person name="Yu L."/>
        </authorList>
    </citation>
    <scope>NUCLEOTIDE SEQUENCE [LARGE SCALE GENOMIC DNA]</scope>
    <source>
        <strain evidence="3 4">YN2</strain>
    </source>
</reference>
<keyword evidence="1" id="KW-0378">Hydrolase</keyword>
<dbReference type="KEGG" id="xdi:EZH22_15735"/>
<organism evidence="3 4">
    <name type="scientific">Xanthobacter dioxanivorans</name>
    <dbReference type="NCBI Taxonomy" id="2528964"/>
    <lineage>
        <taxon>Bacteria</taxon>
        <taxon>Pseudomonadati</taxon>
        <taxon>Pseudomonadota</taxon>
        <taxon>Alphaproteobacteria</taxon>
        <taxon>Hyphomicrobiales</taxon>
        <taxon>Xanthobacteraceae</taxon>
        <taxon>Xanthobacter</taxon>
    </lineage>
</organism>
<dbReference type="InterPro" id="IPR050535">
    <property type="entry name" value="DNA_Repair-Maintenance_Comp"/>
</dbReference>
<keyword evidence="4" id="KW-1185">Reference proteome</keyword>
<dbReference type="SUPFAM" id="SSF56300">
    <property type="entry name" value="Metallo-dependent phosphatases"/>
    <property type="match status" value="1"/>
</dbReference>
<keyword evidence="3" id="KW-0269">Exonuclease</keyword>
<dbReference type="PANTHER" id="PTHR30337:SF7">
    <property type="entry name" value="PHOSPHOESTERASE"/>
    <property type="match status" value="1"/>
</dbReference>
<sequence length="426" mass="44820">MPSAFSFLHAADIHLDSPLRGLARREKEHARAFLDASRRALENLVAAAVAEKVAFVLIAGDVYDGDWKDFATGQFFVRQMGLLGRAGIRVFMIRGNHDAASVMSRDLPLPDNVRLLSDTAVESVALPELGVVLHGRGFAERAEAVNLARDYPAAVAGQFNIGLLHTSLTGRDGHNTYAPCTVEDLVRAGYDYWALGHIHRREVVNAQPAIVFPGNLQGRHARESGPKGATLVRVADGRITELEALTLDAARFAHQRLDLAGIADLADVTGLARAAIAEAAAEAGGRPLALRLTFTGQTPLHGHFLASPEQVAQDMQAHAYETGADILIEKVRFETRAPGGAGDLGLPGFADVLAEAAADPALRADVAATLKELRAKIPSDVLEAMGLAGLDEAAMADAALAAAGEEIAARLSDPASGAAAGGEAER</sequence>
<dbReference type="RefSeq" id="WP_203191506.1">
    <property type="nucleotide sequence ID" value="NZ_CP063362.1"/>
</dbReference>
<dbReference type="PANTHER" id="PTHR30337">
    <property type="entry name" value="COMPONENT OF ATP-DEPENDENT DSDNA EXONUCLEASE"/>
    <property type="match status" value="1"/>
</dbReference>
<dbReference type="InterPro" id="IPR004843">
    <property type="entry name" value="Calcineurin-like_PHP"/>
</dbReference>
<dbReference type="InterPro" id="IPR041796">
    <property type="entry name" value="Mre11_N"/>
</dbReference>
<dbReference type="AlphaFoldDB" id="A0A974SH12"/>
<dbReference type="CDD" id="cd00840">
    <property type="entry name" value="MPP_Mre11_N"/>
    <property type="match status" value="1"/>
</dbReference>
<evidence type="ECO:0000256" key="1">
    <source>
        <dbReference type="ARBA" id="ARBA00022801"/>
    </source>
</evidence>
<name>A0A974SH12_9HYPH</name>
<dbReference type="GO" id="GO:0004527">
    <property type="term" value="F:exonuclease activity"/>
    <property type="evidence" value="ECO:0007669"/>
    <property type="project" value="UniProtKB-KW"/>
</dbReference>
<protein>
    <submittedName>
        <fullName evidence="3">DNA repair exonuclease</fullName>
    </submittedName>
</protein>
<dbReference type="Gene3D" id="3.60.21.10">
    <property type="match status" value="1"/>
</dbReference>
<gene>
    <name evidence="3" type="ORF">EZH22_15735</name>
</gene>